<evidence type="ECO:0000313" key="2">
    <source>
        <dbReference type="EMBL" id="KLO10988.1"/>
    </source>
</evidence>
<name>A0A0H2RNG5_9AGAM</name>
<dbReference type="STRING" id="27342.A0A0H2RNG5"/>
<feature type="region of interest" description="Disordered" evidence="1">
    <location>
        <begin position="487"/>
        <end position="517"/>
    </location>
</feature>
<accession>A0A0H2RNG5</accession>
<feature type="compositionally biased region" description="Basic and acidic residues" evidence="1">
    <location>
        <begin position="640"/>
        <end position="658"/>
    </location>
</feature>
<feature type="compositionally biased region" description="Acidic residues" evidence="1">
    <location>
        <begin position="382"/>
        <end position="394"/>
    </location>
</feature>
<organism evidence="2 3">
    <name type="scientific">Schizopora paradoxa</name>
    <dbReference type="NCBI Taxonomy" id="27342"/>
    <lineage>
        <taxon>Eukaryota</taxon>
        <taxon>Fungi</taxon>
        <taxon>Dikarya</taxon>
        <taxon>Basidiomycota</taxon>
        <taxon>Agaricomycotina</taxon>
        <taxon>Agaricomycetes</taxon>
        <taxon>Hymenochaetales</taxon>
        <taxon>Schizoporaceae</taxon>
        <taxon>Schizopora</taxon>
    </lineage>
</organism>
<dbReference type="OrthoDB" id="2629708at2759"/>
<evidence type="ECO:0000256" key="1">
    <source>
        <dbReference type="SAM" id="MobiDB-lite"/>
    </source>
</evidence>
<dbReference type="EMBL" id="KQ086011">
    <property type="protein sequence ID" value="KLO10988.1"/>
    <property type="molecule type" value="Genomic_DNA"/>
</dbReference>
<feature type="compositionally biased region" description="Pro residues" evidence="1">
    <location>
        <begin position="490"/>
        <end position="509"/>
    </location>
</feature>
<feature type="compositionally biased region" description="Pro residues" evidence="1">
    <location>
        <begin position="346"/>
        <end position="359"/>
    </location>
</feature>
<feature type="region of interest" description="Disordered" evidence="1">
    <location>
        <begin position="341"/>
        <end position="431"/>
    </location>
</feature>
<feature type="compositionally biased region" description="Basic and acidic residues" evidence="1">
    <location>
        <begin position="687"/>
        <end position="700"/>
    </location>
</feature>
<protein>
    <submittedName>
        <fullName evidence="2">Uncharacterized protein</fullName>
    </submittedName>
</protein>
<reference evidence="2 3" key="1">
    <citation type="submission" date="2015-04" db="EMBL/GenBank/DDBJ databases">
        <title>Complete genome sequence of Schizopora paradoxa KUC8140, a cosmopolitan wood degrader in East Asia.</title>
        <authorList>
            <consortium name="DOE Joint Genome Institute"/>
            <person name="Min B."/>
            <person name="Park H."/>
            <person name="Jang Y."/>
            <person name="Kim J.-J."/>
            <person name="Kim K.H."/>
            <person name="Pangilinan J."/>
            <person name="Lipzen A."/>
            <person name="Riley R."/>
            <person name="Grigoriev I.V."/>
            <person name="Spatafora J.W."/>
            <person name="Choi I.-G."/>
        </authorList>
    </citation>
    <scope>NUCLEOTIDE SEQUENCE [LARGE SCALE GENOMIC DNA]</scope>
    <source>
        <strain evidence="2 3">KUC8140</strain>
    </source>
</reference>
<feature type="compositionally biased region" description="Low complexity" evidence="1">
    <location>
        <begin position="415"/>
        <end position="429"/>
    </location>
</feature>
<dbReference type="AlphaFoldDB" id="A0A0H2RNG5"/>
<gene>
    <name evidence="2" type="ORF">SCHPADRAFT_891914</name>
</gene>
<dbReference type="Proteomes" id="UP000053477">
    <property type="component" value="Unassembled WGS sequence"/>
</dbReference>
<sequence length="863" mass="94919">MGGAAWTTPQEKAFLKLNVKQFEEAQAAKKTTLWISQFLIRFFDKFEDYSNGRNTTSREKVEKRVKAWFNNRSGIRNRESTPATNVKAKVAKIRTGGKAPRDALGVMLVGDSTAPRPKQKLQPVQAYSVLHYRQGKHLKTIIDAEWAAKPDSEKVTEDGDTRGPRLTHRNKRMEELYAAESQDVIDEVDAFRNAKDKEPARVSLLSPEEDDLDEDDKERILECRLIQRAIDNLDSTVEYVARSLHRYTKGSVFISVLANEPSRGGQMALCQYTAGTRVSDGKDMFQANPDAIARFTREQKVFTRACADDELIRDMRTVYPQNPSSAVPVVVDAAASSQVASRTLPAPCPPINEPQPQPPAKTSSKSDRRGYKWKQPRAVTPVDDDEDGEDGMDIDFDKLEKFDDDEDGASDDEQSSTSLLPLSPSSHPPRIVNRVRGVDGEEDRVQLENGNWLTEYEYFRECNIVKNRALMKSLGIDDAVDAVVGQRQPAPEPRVPRLPPTHSGPPSRIPPARASKEGEKLYIVPTVDDIGRPAVVSYNPTPITLNSASGSGEPRNDVDSGAVNNHIATPPPENEHTSSPASSSPPPNVNETPNRNIDATLPSESHVEFPNVDELANSNGVATPLPEVHPAVSSASSPIHSKDAGRRESSPPPNDDRYPSPTVNKSANANHLLDPISDDLNEPSSSPREKAKRAMKDAKLKAANRAPNDEPAAPNRAPNDEPAAPNRAPNDEPAASNRAPNDEPAASNRAPNAEPSMDPPANNPNPLGDISTTANKLTVAQINPLHVPSAVQDQFAYLRSALQGSQENKLLLDWLTLEFERRLTNALYNQSSGAQLSFRWYTVNLIQLSGGSEWRILTSWWGV</sequence>
<feature type="region of interest" description="Disordered" evidence="1">
    <location>
        <begin position="543"/>
        <end position="599"/>
    </location>
</feature>
<dbReference type="InParanoid" id="A0A0H2RNG5"/>
<feature type="region of interest" description="Disordered" evidence="1">
    <location>
        <begin position="616"/>
        <end position="771"/>
    </location>
</feature>
<feature type="compositionally biased region" description="Acidic residues" evidence="1">
    <location>
        <begin position="402"/>
        <end position="414"/>
    </location>
</feature>
<keyword evidence="3" id="KW-1185">Reference proteome</keyword>
<evidence type="ECO:0000313" key="3">
    <source>
        <dbReference type="Proteomes" id="UP000053477"/>
    </source>
</evidence>
<proteinExistence type="predicted"/>